<dbReference type="GO" id="GO:0007399">
    <property type="term" value="P:nervous system development"/>
    <property type="evidence" value="ECO:0007669"/>
    <property type="project" value="TreeGrafter"/>
</dbReference>
<reference evidence="3 4" key="1">
    <citation type="journal article" date="2019" name="Sci. Rep.">
        <title>Orb-weaving spider Araneus ventricosus genome elucidates the spidroin gene catalogue.</title>
        <authorList>
            <person name="Kono N."/>
            <person name="Nakamura H."/>
            <person name="Ohtoshi R."/>
            <person name="Moran D.A.P."/>
            <person name="Shinohara A."/>
            <person name="Yoshida Y."/>
            <person name="Fujiwara M."/>
            <person name="Mori M."/>
            <person name="Tomita M."/>
            <person name="Arakawa K."/>
        </authorList>
    </citation>
    <scope>NUCLEOTIDE SEQUENCE [LARGE SCALE GENOMIC DNA]</scope>
</reference>
<proteinExistence type="predicted"/>
<protein>
    <recommendedName>
        <fullName evidence="5">Neurensin-1</fullName>
    </recommendedName>
</protein>
<dbReference type="GO" id="GO:0043005">
    <property type="term" value="C:neuron projection"/>
    <property type="evidence" value="ECO:0007669"/>
    <property type="project" value="TreeGrafter"/>
</dbReference>
<evidence type="ECO:0000256" key="2">
    <source>
        <dbReference type="SAM" id="Phobius"/>
    </source>
</evidence>
<feature type="region of interest" description="Disordered" evidence="1">
    <location>
        <begin position="47"/>
        <end position="115"/>
    </location>
</feature>
<dbReference type="OrthoDB" id="5979667at2759"/>
<evidence type="ECO:0008006" key="5">
    <source>
        <dbReference type="Google" id="ProtNLM"/>
    </source>
</evidence>
<dbReference type="InterPro" id="IPR024883">
    <property type="entry name" value="Neurensin"/>
</dbReference>
<evidence type="ECO:0000313" key="4">
    <source>
        <dbReference type="Proteomes" id="UP000499080"/>
    </source>
</evidence>
<gene>
    <name evidence="3" type="ORF">AVEN_39885_1</name>
</gene>
<dbReference type="GO" id="GO:0043025">
    <property type="term" value="C:neuronal cell body"/>
    <property type="evidence" value="ECO:0007669"/>
    <property type="project" value="TreeGrafter"/>
</dbReference>
<sequence length="305" mass="34336">MSNYFRVSTTTVITAKEPYGKTNVNCLLNSWRFCWLKLQGNTKRLFENTDQSKGARPKIRNPKEAKRQRFVMKQAKTISKPQPLESVSESEEGQALLPKSTDFSTAGPSTSTERRNPEFFGVRSYVHTFYEAMAMDNPHAYENQFGYPMPSRKRRRQLLCWRWILGSGVVIILMGVVCITVGFLVPKKNVVVDIQEDIEIIDKEHLSFNWDLDIVKIIGITLFCTGGLMVAGLFLALTFICKSRIEDPLRAEEIPLAGTESRPDTGLNAAMDVKVPATEELTAVQPKRADPEEVVMTNAGLCKIP</sequence>
<dbReference type="GO" id="GO:0030133">
    <property type="term" value="C:transport vesicle"/>
    <property type="evidence" value="ECO:0007669"/>
    <property type="project" value="InterPro"/>
</dbReference>
<evidence type="ECO:0000256" key="1">
    <source>
        <dbReference type="SAM" id="MobiDB-lite"/>
    </source>
</evidence>
<keyword evidence="2" id="KW-1133">Transmembrane helix</keyword>
<feature type="transmembrane region" description="Helical" evidence="2">
    <location>
        <begin position="159"/>
        <end position="185"/>
    </location>
</feature>
<dbReference type="PANTHER" id="PTHR14796">
    <property type="entry name" value="NEURENSIN 1-RELATED"/>
    <property type="match status" value="1"/>
</dbReference>
<evidence type="ECO:0000313" key="3">
    <source>
        <dbReference type="EMBL" id="GBN52480.1"/>
    </source>
</evidence>
<comment type="caution">
    <text evidence="3">The sequence shown here is derived from an EMBL/GenBank/DDBJ whole genome shotgun (WGS) entry which is preliminary data.</text>
</comment>
<feature type="compositionally biased region" description="Polar residues" evidence="1">
    <location>
        <begin position="101"/>
        <end position="111"/>
    </location>
</feature>
<feature type="transmembrane region" description="Helical" evidence="2">
    <location>
        <begin position="217"/>
        <end position="240"/>
    </location>
</feature>
<keyword evidence="2" id="KW-0812">Transmembrane</keyword>
<name>A0A4Y2PPK9_ARAVE</name>
<dbReference type="Pfam" id="PF14927">
    <property type="entry name" value="Neurensin"/>
    <property type="match status" value="1"/>
</dbReference>
<accession>A0A4Y2PPK9</accession>
<keyword evidence="4" id="KW-1185">Reference proteome</keyword>
<dbReference type="PANTHER" id="PTHR14796:SF3">
    <property type="entry name" value="NEURENSIN 1-LIKE-RELATED"/>
    <property type="match status" value="1"/>
</dbReference>
<dbReference type="Proteomes" id="UP000499080">
    <property type="component" value="Unassembled WGS sequence"/>
</dbReference>
<dbReference type="AlphaFoldDB" id="A0A4Y2PPK9"/>
<dbReference type="EMBL" id="BGPR01011685">
    <property type="protein sequence ID" value="GBN52480.1"/>
    <property type="molecule type" value="Genomic_DNA"/>
</dbReference>
<keyword evidence="2" id="KW-0472">Membrane</keyword>
<organism evidence="3 4">
    <name type="scientific">Araneus ventricosus</name>
    <name type="common">Orbweaver spider</name>
    <name type="synonym">Epeira ventricosa</name>
    <dbReference type="NCBI Taxonomy" id="182803"/>
    <lineage>
        <taxon>Eukaryota</taxon>
        <taxon>Metazoa</taxon>
        <taxon>Ecdysozoa</taxon>
        <taxon>Arthropoda</taxon>
        <taxon>Chelicerata</taxon>
        <taxon>Arachnida</taxon>
        <taxon>Araneae</taxon>
        <taxon>Araneomorphae</taxon>
        <taxon>Entelegynae</taxon>
        <taxon>Araneoidea</taxon>
        <taxon>Araneidae</taxon>
        <taxon>Araneus</taxon>
    </lineage>
</organism>